<feature type="domain" description="Fibronectin type-III" evidence="3">
    <location>
        <begin position="76"/>
        <end position="170"/>
    </location>
</feature>
<dbReference type="GO" id="GO:0000747">
    <property type="term" value="P:conjugation with cellular fusion"/>
    <property type="evidence" value="ECO:0007669"/>
    <property type="project" value="TreeGrafter"/>
</dbReference>
<dbReference type="Pfam" id="PF16892">
    <property type="entry name" value="CHS5_N"/>
    <property type="match status" value="1"/>
</dbReference>
<comment type="caution">
    <text evidence="4">The sequence shown here is derived from an EMBL/GenBank/DDBJ whole genome shotgun (WGS) entry which is preliminary data.</text>
</comment>
<dbReference type="InterPro" id="IPR036420">
    <property type="entry name" value="BRCT_dom_sf"/>
</dbReference>
<dbReference type="CDD" id="cd13945">
    <property type="entry name" value="Chs5_N"/>
    <property type="match status" value="1"/>
</dbReference>
<feature type="compositionally biased region" description="Polar residues" evidence="1">
    <location>
        <begin position="271"/>
        <end position="282"/>
    </location>
</feature>
<dbReference type="EMBL" id="SWFS01000151">
    <property type="protein sequence ID" value="KAA8915688.1"/>
    <property type="molecule type" value="Genomic_DNA"/>
</dbReference>
<dbReference type="InterPro" id="IPR001357">
    <property type="entry name" value="BRCT_dom"/>
</dbReference>
<dbReference type="SUPFAM" id="SSF52113">
    <property type="entry name" value="BRCT domain"/>
    <property type="match status" value="1"/>
</dbReference>
<dbReference type="PROSITE" id="PS50172">
    <property type="entry name" value="BRCT"/>
    <property type="match status" value="1"/>
</dbReference>
<dbReference type="OrthoDB" id="245697at2759"/>
<dbReference type="Gene3D" id="2.60.40.10">
    <property type="entry name" value="Immunoglobulins"/>
    <property type="match status" value="1"/>
</dbReference>
<dbReference type="Gene3D" id="3.40.50.10190">
    <property type="entry name" value="BRCT domain"/>
    <property type="match status" value="1"/>
</dbReference>
<evidence type="ECO:0000256" key="1">
    <source>
        <dbReference type="SAM" id="MobiDB-lite"/>
    </source>
</evidence>
<feature type="compositionally biased region" description="Basic and acidic residues" evidence="1">
    <location>
        <begin position="294"/>
        <end position="330"/>
    </location>
</feature>
<feature type="compositionally biased region" description="Low complexity" evidence="1">
    <location>
        <begin position="449"/>
        <end position="470"/>
    </location>
</feature>
<feature type="region of interest" description="Disordered" evidence="1">
    <location>
        <begin position="263"/>
        <end position="502"/>
    </location>
</feature>
<organism evidence="4 5">
    <name type="scientific">Trichomonascus ciferrii</name>
    <dbReference type="NCBI Taxonomy" id="44093"/>
    <lineage>
        <taxon>Eukaryota</taxon>
        <taxon>Fungi</taxon>
        <taxon>Dikarya</taxon>
        <taxon>Ascomycota</taxon>
        <taxon>Saccharomycotina</taxon>
        <taxon>Dipodascomycetes</taxon>
        <taxon>Dipodascales</taxon>
        <taxon>Trichomonascaceae</taxon>
        <taxon>Trichomonascus</taxon>
        <taxon>Trichomonascus ciferrii complex</taxon>
    </lineage>
</organism>
<feature type="compositionally biased region" description="Basic residues" evidence="1">
    <location>
        <begin position="471"/>
        <end position="483"/>
    </location>
</feature>
<dbReference type="CDD" id="cd00063">
    <property type="entry name" value="FN3"/>
    <property type="match status" value="1"/>
</dbReference>
<dbReference type="SMART" id="SM00292">
    <property type="entry name" value="BRCT"/>
    <property type="match status" value="1"/>
</dbReference>
<evidence type="ECO:0000313" key="4">
    <source>
        <dbReference type="EMBL" id="KAA8915688.1"/>
    </source>
</evidence>
<dbReference type="VEuPathDB" id="FungiDB:TRICI_002200"/>
<keyword evidence="5" id="KW-1185">Reference proteome</keyword>
<feature type="domain" description="BRCT" evidence="2">
    <location>
        <begin position="164"/>
        <end position="255"/>
    </location>
</feature>
<gene>
    <name evidence="4" type="ORF">TRICI_002200</name>
</gene>
<evidence type="ECO:0000313" key="5">
    <source>
        <dbReference type="Proteomes" id="UP000761534"/>
    </source>
</evidence>
<dbReference type="GO" id="GO:0046983">
    <property type="term" value="F:protein dimerization activity"/>
    <property type="evidence" value="ECO:0007669"/>
    <property type="project" value="InterPro"/>
</dbReference>
<evidence type="ECO:0000259" key="2">
    <source>
        <dbReference type="PROSITE" id="PS50172"/>
    </source>
</evidence>
<dbReference type="InterPro" id="IPR031673">
    <property type="entry name" value="Chs5_N"/>
</dbReference>
<dbReference type="InterPro" id="IPR036116">
    <property type="entry name" value="FN3_sf"/>
</dbReference>
<name>A0A642V6J4_9ASCO</name>
<accession>A0A642V6J4</accession>
<dbReference type="PROSITE" id="PS50853">
    <property type="entry name" value="FN3"/>
    <property type="match status" value="1"/>
</dbReference>
<dbReference type="Pfam" id="PF00533">
    <property type="entry name" value="BRCT"/>
    <property type="match status" value="1"/>
</dbReference>
<dbReference type="AlphaFoldDB" id="A0A642V6J4"/>
<dbReference type="Gene3D" id="6.20.120.50">
    <property type="match status" value="1"/>
</dbReference>
<feature type="compositionally biased region" description="Basic and acidic residues" evidence="1">
    <location>
        <begin position="338"/>
        <end position="392"/>
    </location>
</feature>
<dbReference type="InterPro" id="IPR013783">
    <property type="entry name" value="Ig-like_fold"/>
</dbReference>
<dbReference type="PANTHER" id="PTHR47351">
    <property type="entry name" value="CHITIN BIOSYNTHESIS PROTEIN CHS5"/>
    <property type="match status" value="1"/>
</dbReference>
<proteinExistence type="predicted"/>
<dbReference type="PANTHER" id="PTHR47351:SF1">
    <property type="entry name" value="CHITIN BIOSYNTHESIS PROTEIN CHS5"/>
    <property type="match status" value="1"/>
</dbReference>
<sequence>MVEVSLTVGKLDASLALLLTEDHYLIEFPTILLPNDVEAGSIVKISCEKDVKSQQEDDKEFKKVQNDILTSFGVKKPKAPVLSVRNVTQTSIVLEWEPIDIATADIISLTLYKNGQRFGLIPTPLKRTATKLSGLAIDTAYSFHLVLATTAGTFESEKVTVKTHKMTDLSGITMCIGSLEGSETSEDELSKLAKAIGAKPLQSSVRLDTTHFICTVPDSDQYKRAQDWNIPVVRPEWVKACEAERRLVGVRAYYLNADPKLRPPIQRERTTSQATKPDSSIPQLRITEPEDQIPEQKEESDNDKTDQKDNPKPSVTEEKEEVVAKGDKSNGEASNIDQSKEESSVTEESKDDSTPTEESKPTTEESKPTTEETKDETTEETKEPEVTSKAEEPEQPAAVEQEPEVNPPVENTSTEAEEPAVVKQPETTTTRELTSEVPKEDVEEPPETPTESVASTEQPETPEQTPPTASKSKKKKNKKKKNKQQSQQDNSNSKEEMDDVEL</sequence>
<dbReference type="GO" id="GO:0006893">
    <property type="term" value="P:Golgi to plasma membrane transport"/>
    <property type="evidence" value="ECO:0007669"/>
    <property type="project" value="TreeGrafter"/>
</dbReference>
<protein>
    <submittedName>
        <fullName evidence="4">Uncharacterized protein</fullName>
    </submittedName>
</protein>
<dbReference type="GO" id="GO:0005802">
    <property type="term" value="C:trans-Golgi network"/>
    <property type="evidence" value="ECO:0007669"/>
    <property type="project" value="TreeGrafter"/>
</dbReference>
<evidence type="ECO:0000259" key="3">
    <source>
        <dbReference type="PROSITE" id="PS50853"/>
    </source>
</evidence>
<dbReference type="Proteomes" id="UP000761534">
    <property type="component" value="Unassembled WGS sequence"/>
</dbReference>
<dbReference type="InterPro" id="IPR003961">
    <property type="entry name" value="FN3_dom"/>
</dbReference>
<dbReference type="SUPFAM" id="SSF49265">
    <property type="entry name" value="Fibronectin type III"/>
    <property type="match status" value="1"/>
</dbReference>
<dbReference type="GO" id="GO:0034044">
    <property type="term" value="C:exomer complex"/>
    <property type="evidence" value="ECO:0007669"/>
    <property type="project" value="TreeGrafter"/>
</dbReference>
<reference evidence="4" key="1">
    <citation type="journal article" date="2019" name="G3 (Bethesda)">
        <title>Genome Assemblies of Two Rare Opportunistic Yeast Pathogens: Diutina rugosa (syn. Candida rugosa) and Trichomonascus ciferrii (syn. Candida ciferrii).</title>
        <authorList>
            <person name="Mixao V."/>
            <person name="Saus E."/>
            <person name="Hansen A.P."/>
            <person name="Lass-Florl C."/>
            <person name="Gabaldon T."/>
        </authorList>
    </citation>
    <scope>NUCLEOTIDE SEQUENCE</scope>
    <source>
        <strain evidence="4">CBS 4856</strain>
    </source>
</reference>
<dbReference type="InterPro" id="IPR031669">
    <property type="entry name" value="Fn3_2"/>
</dbReference>
<dbReference type="Pfam" id="PF16893">
    <property type="entry name" value="fn3_2"/>
    <property type="match status" value="1"/>
</dbReference>
<dbReference type="InterPro" id="IPR052827">
    <property type="entry name" value="CHS_Export/Cell_Fusion_Reg"/>
</dbReference>